<accession>A0A2C9D5K7</accession>
<dbReference type="OrthoDB" id="176845at2"/>
<dbReference type="RefSeq" id="WP_099556078.1">
    <property type="nucleotide sequence ID" value="NZ_LT960614.1"/>
</dbReference>
<dbReference type="NCBIfam" id="TIGR03865">
    <property type="entry name" value="PQQ_CXXCW"/>
    <property type="match status" value="1"/>
</dbReference>
<dbReference type="Pfam" id="PF00581">
    <property type="entry name" value="Rhodanese"/>
    <property type="match status" value="1"/>
</dbReference>
<organism evidence="3 4">
    <name type="scientific">Hartmannibacter diazotrophicus</name>
    <dbReference type="NCBI Taxonomy" id="1482074"/>
    <lineage>
        <taxon>Bacteria</taxon>
        <taxon>Pseudomonadati</taxon>
        <taxon>Pseudomonadota</taxon>
        <taxon>Alphaproteobacteria</taxon>
        <taxon>Hyphomicrobiales</taxon>
        <taxon>Pleomorphomonadaceae</taxon>
        <taxon>Hartmannibacter</taxon>
    </lineage>
</organism>
<gene>
    <name evidence="3" type="ORF">HDIA_2045</name>
</gene>
<dbReference type="CDD" id="cd00158">
    <property type="entry name" value="RHOD"/>
    <property type="match status" value="1"/>
</dbReference>
<dbReference type="EMBL" id="LT960614">
    <property type="protein sequence ID" value="SON55586.1"/>
    <property type="molecule type" value="Genomic_DNA"/>
</dbReference>
<feature type="domain" description="Rhodanese" evidence="2">
    <location>
        <begin position="66"/>
        <end position="181"/>
    </location>
</feature>
<dbReference type="InterPro" id="IPR001763">
    <property type="entry name" value="Rhodanese-like_dom"/>
</dbReference>
<dbReference type="InterPro" id="IPR036873">
    <property type="entry name" value="Rhodanese-like_dom_sf"/>
</dbReference>
<dbReference type="InterPro" id="IPR022376">
    <property type="entry name" value="PQQ_CXXCW"/>
</dbReference>
<sequence>MRRRHIGALAFGSALAAFGWIQAGVAGEQPVPEPGDYRQEDYRAPVPSTLAGGKVLDTAAAKVLWQTGEAVFVDVLPVPPKPKLPPGTYYREKPRDDIPGSIWLPDVGYGRLPSDMEAYFADNLKEATGGDLDRPVVFYCLADCWMSWNAARRAIAWGYKAVSWYPDGTDGWSFEDLPLERRKPVPRPGEQQN</sequence>
<protein>
    <submittedName>
        <fullName evidence="3">PQQ-dependent catabolism-associated CXXCW motif protein</fullName>
    </submittedName>
</protein>
<evidence type="ECO:0000259" key="2">
    <source>
        <dbReference type="PROSITE" id="PS50206"/>
    </source>
</evidence>
<keyword evidence="4" id="KW-1185">Reference proteome</keyword>
<keyword evidence="1" id="KW-0732">Signal</keyword>
<dbReference type="PROSITE" id="PS50206">
    <property type="entry name" value="RHODANESE_3"/>
    <property type="match status" value="1"/>
</dbReference>
<reference evidence="4" key="1">
    <citation type="submission" date="2017-09" db="EMBL/GenBank/DDBJ databases">
        <title>Genome sequence of Nannocystis excedens DSM 71.</title>
        <authorList>
            <person name="Blom J."/>
        </authorList>
    </citation>
    <scope>NUCLEOTIDE SEQUENCE [LARGE SCALE GENOMIC DNA]</scope>
    <source>
        <strain evidence="4">type strain: E19</strain>
    </source>
</reference>
<feature type="signal peptide" evidence="1">
    <location>
        <begin position="1"/>
        <end position="23"/>
    </location>
</feature>
<dbReference type="Gene3D" id="3.40.250.10">
    <property type="entry name" value="Rhodanese-like domain"/>
    <property type="match status" value="1"/>
</dbReference>
<feature type="chain" id="PRO_5013265548" evidence="1">
    <location>
        <begin position="24"/>
        <end position="193"/>
    </location>
</feature>
<dbReference type="SUPFAM" id="SSF52821">
    <property type="entry name" value="Rhodanese/Cell cycle control phosphatase"/>
    <property type="match status" value="1"/>
</dbReference>
<evidence type="ECO:0000256" key="1">
    <source>
        <dbReference type="SAM" id="SignalP"/>
    </source>
</evidence>
<evidence type="ECO:0000313" key="3">
    <source>
        <dbReference type="EMBL" id="SON55586.1"/>
    </source>
</evidence>
<dbReference type="KEGG" id="hdi:HDIA_2045"/>
<name>A0A2C9D5K7_9HYPH</name>
<evidence type="ECO:0000313" key="4">
    <source>
        <dbReference type="Proteomes" id="UP000223606"/>
    </source>
</evidence>
<dbReference type="Proteomes" id="UP000223606">
    <property type="component" value="Chromosome 1"/>
</dbReference>
<dbReference type="AlphaFoldDB" id="A0A2C9D5K7"/>
<proteinExistence type="predicted"/>